<dbReference type="AlphaFoldDB" id="A0A5E4CMY2"/>
<reference evidence="3 4" key="1">
    <citation type="submission" date="2019-04" db="EMBL/GenBank/DDBJ databases">
        <authorList>
            <person name="Alioto T."/>
            <person name="Alioto T."/>
        </authorList>
    </citation>
    <scope>NUCLEOTIDE SEQUENCE [LARGE SCALE GENOMIC DNA]</scope>
</reference>
<protein>
    <submittedName>
        <fullName evidence="3">Uncharacterized protein</fullName>
    </submittedName>
</protein>
<dbReference type="Proteomes" id="UP000662637">
    <property type="component" value="Unassembled WGS sequence"/>
</dbReference>
<feature type="region of interest" description="Disordered" evidence="1">
    <location>
        <begin position="13"/>
        <end position="64"/>
    </location>
</feature>
<dbReference type="Proteomes" id="UP000335636">
    <property type="component" value="Unassembled WGS sequence"/>
</dbReference>
<evidence type="ECO:0000256" key="1">
    <source>
        <dbReference type="SAM" id="MobiDB-lite"/>
    </source>
</evidence>
<sequence>MILGFPPVAARPTVPGAAGLGPKDWRAPEGTLATLPPGRWPSTWAPRHPAPGAPGAVGESPEEGLAPGRSLLFGWPFVLPAGPLMPESPLLEAGWSPGQAQQILGAQLVVGTVAAPFLCPTSGTLILGCCQVLCRSRPLPVS</sequence>
<keyword evidence="4" id="KW-1185">Reference proteome</keyword>
<reference evidence="2" key="2">
    <citation type="submission" date="2020-08" db="EMBL/GenBank/DDBJ databases">
        <authorList>
            <person name="Shumante A."/>
            <person name="Zimin A.V."/>
            <person name="Puiu D."/>
            <person name="Salzberg S.L."/>
        </authorList>
    </citation>
    <scope>NUCLEOTIDE SEQUENCE</scope>
    <source>
        <strain evidence="2">WC2-LM</strain>
        <tissue evidence="2">Liver</tissue>
    </source>
</reference>
<dbReference type="EMBL" id="CABDUW010001542">
    <property type="protein sequence ID" value="VTJ82469.1"/>
    <property type="molecule type" value="Genomic_DNA"/>
</dbReference>
<proteinExistence type="predicted"/>
<evidence type="ECO:0000313" key="3">
    <source>
        <dbReference type="EMBL" id="VTJ82469.1"/>
    </source>
</evidence>
<accession>A0A5E4CMY2</accession>
<evidence type="ECO:0000313" key="2">
    <source>
        <dbReference type="EMBL" id="KAF7461681.1"/>
    </source>
</evidence>
<organism evidence="3 4">
    <name type="scientific">Marmota monax</name>
    <name type="common">Woodchuck</name>
    <dbReference type="NCBI Taxonomy" id="9995"/>
    <lineage>
        <taxon>Eukaryota</taxon>
        <taxon>Metazoa</taxon>
        <taxon>Chordata</taxon>
        <taxon>Craniata</taxon>
        <taxon>Vertebrata</taxon>
        <taxon>Euteleostomi</taxon>
        <taxon>Mammalia</taxon>
        <taxon>Eutheria</taxon>
        <taxon>Euarchontoglires</taxon>
        <taxon>Glires</taxon>
        <taxon>Rodentia</taxon>
        <taxon>Sciuromorpha</taxon>
        <taxon>Sciuridae</taxon>
        <taxon>Xerinae</taxon>
        <taxon>Marmotini</taxon>
        <taxon>Marmota</taxon>
    </lineage>
</organism>
<gene>
    <name evidence="2" type="ORF">GHT09_014249</name>
    <name evidence="3" type="ORF">MONAX_5E027119</name>
</gene>
<name>A0A5E4CMY2_MARMO</name>
<evidence type="ECO:0000313" key="4">
    <source>
        <dbReference type="Proteomes" id="UP000335636"/>
    </source>
</evidence>
<dbReference type="EMBL" id="WJEC01008547">
    <property type="protein sequence ID" value="KAF7461681.1"/>
    <property type="molecule type" value="Genomic_DNA"/>
</dbReference>